<reference evidence="3" key="1">
    <citation type="journal article" date="2019" name="Int. J. Syst. Evol. Microbiol.">
        <title>The Global Catalogue of Microorganisms (GCM) 10K type strain sequencing project: providing services to taxonomists for standard genome sequencing and annotation.</title>
        <authorList>
            <consortium name="The Broad Institute Genomics Platform"/>
            <consortium name="The Broad Institute Genome Sequencing Center for Infectious Disease"/>
            <person name="Wu L."/>
            <person name="Ma J."/>
        </authorList>
    </citation>
    <scope>NUCLEOTIDE SEQUENCE [LARGE SCALE GENOMIC DNA]</scope>
    <source>
        <strain evidence="3">JCM 9095</strain>
    </source>
</reference>
<name>A0ABP6PDL9_9ACTN</name>
<comment type="caution">
    <text evidence="2">The sequence shown here is derived from an EMBL/GenBank/DDBJ whole genome shotgun (WGS) entry which is preliminary data.</text>
</comment>
<dbReference type="Proteomes" id="UP001501866">
    <property type="component" value="Unassembled WGS sequence"/>
</dbReference>
<feature type="region of interest" description="Disordered" evidence="1">
    <location>
        <begin position="28"/>
        <end position="113"/>
    </location>
</feature>
<dbReference type="EMBL" id="BAAAUH010000015">
    <property type="protein sequence ID" value="GAA3175681.1"/>
    <property type="molecule type" value="Genomic_DNA"/>
</dbReference>
<keyword evidence="3" id="KW-1185">Reference proteome</keyword>
<accession>A0ABP6PDL9</accession>
<evidence type="ECO:0000313" key="3">
    <source>
        <dbReference type="Proteomes" id="UP001501866"/>
    </source>
</evidence>
<evidence type="ECO:0000313" key="2">
    <source>
        <dbReference type="EMBL" id="GAA3175681.1"/>
    </source>
</evidence>
<protein>
    <submittedName>
        <fullName evidence="2">Uncharacterized protein</fullName>
    </submittedName>
</protein>
<gene>
    <name evidence="2" type="ORF">GCM10010451_25740</name>
</gene>
<organism evidence="2 3">
    <name type="scientific">Streptomyces virens</name>
    <dbReference type="NCBI Taxonomy" id="285572"/>
    <lineage>
        <taxon>Bacteria</taxon>
        <taxon>Bacillati</taxon>
        <taxon>Actinomycetota</taxon>
        <taxon>Actinomycetes</taxon>
        <taxon>Kitasatosporales</taxon>
        <taxon>Streptomycetaceae</taxon>
        <taxon>Streptomyces</taxon>
    </lineage>
</organism>
<evidence type="ECO:0000256" key="1">
    <source>
        <dbReference type="SAM" id="MobiDB-lite"/>
    </source>
</evidence>
<sequence length="113" mass="11833">MRVPEGAGSGGAGEWGCSGTAVRGAEAVPVVAKGHSRSARGQPVRSTGGGRRSRGPSPRRVPDSNGLSPHADGPREKLPPPEGTGDSCYRPTGPRRPHQSLREEELEVNFRTT</sequence>
<proteinExistence type="predicted"/>